<protein>
    <submittedName>
        <fullName evidence="4">Uncharacterized protein LOC102808981</fullName>
    </submittedName>
</protein>
<dbReference type="GeneID" id="102808981"/>
<feature type="compositionally biased region" description="Basic and acidic residues" evidence="1">
    <location>
        <begin position="394"/>
        <end position="413"/>
    </location>
</feature>
<evidence type="ECO:0000256" key="1">
    <source>
        <dbReference type="SAM" id="MobiDB-lite"/>
    </source>
</evidence>
<accession>A0ABM0LZJ2</accession>
<feature type="compositionally biased region" description="Basic residues" evidence="1">
    <location>
        <begin position="163"/>
        <end position="175"/>
    </location>
</feature>
<feature type="compositionally biased region" description="Basic and acidic residues" evidence="1">
    <location>
        <begin position="183"/>
        <end position="201"/>
    </location>
</feature>
<dbReference type="InterPro" id="IPR001214">
    <property type="entry name" value="SET_dom"/>
</dbReference>
<organism evidence="3 4">
    <name type="scientific">Saccoglossus kowalevskii</name>
    <name type="common">Acorn worm</name>
    <dbReference type="NCBI Taxonomy" id="10224"/>
    <lineage>
        <taxon>Eukaryota</taxon>
        <taxon>Metazoa</taxon>
        <taxon>Hemichordata</taxon>
        <taxon>Enteropneusta</taxon>
        <taxon>Harrimaniidae</taxon>
        <taxon>Saccoglossus</taxon>
    </lineage>
</organism>
<dbReference type="Proteomes" id="UP000694865">
    <property type="component" value="Unplaced"/>
</dbReference>
<dbReference type="InterPro" id="IPR046341">
    <property type="entry name" value="SET_dom_sf"/>
</dbReference>
<feature type="region of interest" description="Disordered" evidence="1">
    <location>
        <begin position="1925"/>
        <end position="1952"/>
    </location>
</feature>
<keyword evidence="3" id="KW-1185">Reference proteome</keyword>
<feature type="domain" description="SET" evidence="2">
    <location>
        <begin position="12"/>
        <end position="126"/>
    </location>
</feature>
<dbReference type="Pfam" id="PF21549">
    <property type="entry name" value="PRDM2_PR"/>
    <property type="match status" value="1"/>
</dbReference>
<evidence type="ECO:0000313" key="3">
    <source>
        <dbReference type="Proteomes" id="UP000694865"/>
    </source>
</evidence>
<name>A0ABM0LZJ2_SACKO</name>
<dbReference type="RefSeq" id="XP_006813183.1">
    <property type="nucleotide sequence ID" value="XM_006813120.1"/>
</dbReference>
<sequence>MEIVPPYMTVPPYCELKPSSVEFNKIGIWAKHFIKADSRFGPYEGVKKKLTEKSDSYYSWEIKGPSGRRLFCIDASDPRTSNWLRYIRGARYYEEQNMVAVQHNKQIFYKTIKDISPNEELLCWYNIPVEYTEYEEVDKIESSTVEKTTSHIGSKPTTDLPRKRGRPPSRKRNRNNKALNTTDKTDNSPEKDCPRKRGRTYTHEKYTLNNMRECVNKETQLDQMSTVWRDADLKQPLKEQFAETCQDVINTESSISKKLTGQSSFTDKVGKNISVPCNGTSDKVNDLPRKAGLKILAETNSDSNTGTNDSKPDNHKGCNAMELPNADTQGTLDKPNKDSLEYNSEIVLEREDTNKVVGQVGILQPVTCEVERLETTNINSNLDVFNTPTKGKKQATEQNEKVLQEEQEKTKDETVSVAYNADDSLTEANTNKDSPAYNSGKLLEREDTDKVIGQVGILQPVTCEVERLETTNINSNLDVFNTPINGEKQATEQTEKVLQEEQENIKDGTTSNAYNADYSLTEANTNKDSLENNSGIVLERGDTDKVIGQEGILQPVTCGVERLETTNINSNLDVFNTPINGKKQATEQNEIVSQEEQEKTKDETMNFATDTKTINDSPEYNSGIVLEREDTDSVTGQVGIPQPVTCEVERLETTNINSNLDVFNTPTNGKKQATEKKEKVLQEEQEKIKNGAVNVAYNADDSITKAKTNKDSSEYNSGIVLEREDTDKVIGQVRILQPVTCEVECMETTNINSDVDVFKTPINEKKQATEEMVLQEEQEKIKNGSMNVATETKTNKNSSEYNSGIVLEREDTYKDIGHVGILQPVPCEVERMESTNINSNLDVFNTPINGKKQATEQNEIVLQEEQEKTKDETMNFATDTKTINDSPEYNSGIVLEREDTDSVTGQVGIPQPVTCEVERLETTNINSNLDVFNTPTNGKKQATEKKEKVLQEEQEKIKNGAVNVAYNADESITKAKTNKDSSEYNSGIVLEREDTDKVIGQVRILQPVTCEVECMETTNINSDVDVFKTPINEKKQATEEMVLQEEQEKIKNESMNVATETKTNKNSSEYNSEIVLEKEDTYKDIGHVGILQPVPCEVERMESTNINSNLDVFNTPTNGKKQATEKKEKVLQEEQEKIKNGAVNVAYNADDSITKAKTNKDSSEYNSGIVLEREDTDKVIGQVRILQPVTCEVECMETTNINSDVDVFKTPINEKKQATEEMVLQEEQEKIKNGSMNVATETKTNKNSSEYNSGIVLEREDTYKDIGHVGILQPVPCEVERMESTNINSNLDVFETLTNGKKLTTEEKVLQEEQEKIKYGTVNVAYNADDSITEANTNKDGPEYNSGIVLKREDTDRVTGLVGILQPVTSEVEHTETKNINSNCDVFKIPQNGKKQATEKKEKVLQEEQEKTKGGTVNVPYNKNDCLIEAKKNKDSPEYNSGIVPERDDTDKVIGQVGILQPVTCEPMQTLNVKRSIEDAKGWQETPQNRKKQIVWQKQISSDKVQMTKNGIPSLAYNANGCMGAGKTDKSVQVRDDFTKAGASHTEQEVNTKEHLNHLDEMDIMNSKNAVCVGDDTIVKQVISNAYKDNKLSNNPQGCDSTVKETALSAIVVKECPMDKTLGEKDIVERISTIVQGELKQYCSGRSTTKVTVREPQLAIGKYELNKEVTSVGKMDLDYEKTAVNKTMHVPKRISTGVGNDGEFNKVVKENQQRTNDSSAIDKQENQKTVMETKMKPTNDDDCTSEKNHSVVCSDKHIISNDQSVHQQKNECDSPHHISITSIEGRLKMSIKPSDYTIGERIVNVQPPPLLKADSQNQTHNVVSTCMKEGTADKGEHESNHTFRRVVEQYIQQADSQSADEIVHSEGRKLGSSPPDITEQLTLEYEPLDKRICKEMEAIDGKCEYESSRPYLLELSAGMIMGGKSNNTEAPYARDEEEIQTTEETADNDGGKYESEKAINVSENTILEEAPEPKQNVVETREDPDQKLNDSNGVFDKGFVSMEVKLLEENIEHVESTEEISSDILYKTEGDVIDLLQPMILEVGNLLAKPTNDNIDTSQVRTNQKTNPECETEVSTFNWSKLEGSTSGERTKEKVSKRLKMSEDSHHRLEDSVIDWSEKIKIKTSHQNAPDEATHCTFQIDASDEKKEELPEEQNISEDGQPKLNYSVIDLSTVKPNGEYAQKVKAQTVSAENQIPGELLECNVHKLPKCMFESKILVNSSDASIMESVTAKEIGKDLLICTILPDNSDPSNSEGKTVKPSKMIAEAKNVSDKSVADNCSMDIEASVDMKDEQKSDITSDITLRDFTEHASSVIVQINDGSNNNLVNSILQGENINESKRRTVEHIQNKDELSEICHHTMYVSAVDQLEPTTVTTDNENILNDTVEVDGSNKREEDTKNKNQLMKDVGENALEETQSTTEVEEIVDEPSGDYKLQLTKYTPDTSKEVQVNDETINKPVNNGKREAEDNKNLLQIKAVEDISIGLSESEDNCKMEVGSCNEKIEELITASYEGNSKELSNCASSSEVVHMKESVLDNDSFGSMDIETVEKIKQYGVIDLSVNSSATLNDTMKIETSAKTRDEMKFDETLLDIQEKLAKYICEATNNRQEEQITDNSLVHSVNRKIEENTENLNVNTNHAQILALCKTESSQTALQVNGSDNTLHNDKYKIGEMSEHGQYKMEDCVVDLSTVPDASVNIIKTTFCSMEVKTSTEQPEDGQLIKRDTVMLPIVVKEDGELLNNSSNDSILGNPPQVVTDKLHNYVDNGNDGYNIQNVKNNTECLSNEAAFDNMEGQILTTDKEVNSGQEQFESFVINLSKRVDTEDDNKLVVAPIDNID</sequence>
<feature type="region of interest" description="Disordered" evidence="1">
    <location>
        <begin position="142"/>
        <end position="201"/>
    </location>
</feature>
<reference evidence="4" key="1">
    <citation type="submission" date="2025-08" db="UniProtKB">
        <authorList>
            <consortium name="RefSeq"/>
        </authorList>
    </citation>
    <scope>IDENTIFICATION</scope>
    <source>
        <tissue evidence="4">Testes</tissue>
    </source>
</reference>
<proteinExistence type="predicted"/>
<feature type="region of interest" description="Disordered" evidence="1">
    <location>
        <begin position="1974"/>
        <end position="1994"/>
    </location>
</feature>
<feature type="compositionally biased region" description="Polar residues" evidence="1">
    <location>
        <begin position="298"/>
        <end position="309"/>
    </location>
</feature>
<dbReference type="SUPFAM" id="SSF82199">
    <property type="entry name" value="SET domain"/>
    <property type="match status" value="1"/>
</dbReference>
<feature type="region of interest" description="Disordered" evidence="1">
    <location>
        <begin position="297"/>
        <end position="336"/>
    </location>
</feature>
<gene>
    <name evidence="4" type="primary">LOC102808981</name>
</gene>
<feature type="region of interest" description="Disordered" evidence="1">
    <location>
        <begin position="387"/>
        <end position="413"/>
    </location>
</feature>
<feature type="compositionally biased region" description="Polar residues" evidence="1">
    <location>
        <begin position="142"/>
        <end position="157"/>
    </location>
</feature>
<feature type="compositionally biased region" description="Basic and acidic residues" evidence="1">
    <location>
        <begin position="1979"/>
        <end position="1988"/>
    </location>
</feature>
<dbReference type="SMART" id="SM00317">
    <property type="entry name" value="SET"/>
    <property type="match status" value="1"/>
</dbReference>
<dbReference type="PROSITE" id="PS50280">
    <property type="entry name" value="SET"/>
    <property type="match status" value="1"/>
</dbReference>
<evidence type="ECO:0000313" key="4">
    <source>
        <dbReference type="RefSeq" id="XP_006813183.1"/>
    </source>
</evidence>
<dbReference type="Gene3D" id="2.170.270.10">
    <property type="entry name" value="SET domain"/>
    <property type="match status" value="1"/>
</dbReference>
<evidence type="ECO:0000259" key="2">
    <source>
        <dbReference type="PROSITE" id="PS50280"/>
    </source>
</evidence>
<feature type="compositionally biased region" description="Acidic residues" evidence="1">
    <location>
        <begin position="1935"/>
        <end position="1947"/>
    </location>
</feature>